<reference evidence="3" key="1">
    <citation type="submission" date="2017-09" db="EMBL/GenBank/DDBJ databases">
        <title>Depth-based differentiation of microbial function through sediment-hosted aquifers and enrichment of novel symbionts in the deep terrestrial subsurface.</title>
        <authorList>
            <person name="Probst A.J."/>
            <person name="Ladd B."/>
            <person name="Jarett J.K."/>
            <person name="Geller-Mcgrath D.E."/>
            <person name="Sieber C.M.K."/>
            <person name="Emerson J.B."/>
            <person name="Anantharaman K."/>
            <person name="Thomas B.C."/>
            <person name="Malmstrom R."/>
            <person name="Stieglmeier M."/>
            <person name="Klingl A."/>
            <person name="Woyke T."/>
            <person name="Ryan C.M."/>
            <person name="Banfield J.F."/>
        </authorList>
    </citation>
    <scope>NUCLEOTIDE SEQUENCE [LARGE SCALE GENOMIC DNA]</scope>
</reference>
<dbReference type="AlphaFoldDB" id="A0A2M6XC24"/>
<gene>
    <name evidence="2" type="ORF">COT44_04745</name>
</gene>
<evidence type="ECO:0000256" key="1">
    <source>
        <dbReference type="SAM" id="Phobius"/>
    </source>
</evidence>
<keyword evidence="1" id="KW-0812">Transmembrane</keyword>
<feature type="transmembrane region" description="Helical" evidence="1">
    <location>
        <begin position="160"/>
        <end position="177"/>
    </location>
</feature>
<protein>
    <submittedName>
        <fullName evidence="2">Uncharacterized protein</fullName>
    </submittedName>
</protein>
<evidence type="ECO:0000313" key="2">
    <source>
        <dbReference type="EMBL" id="PIU03173.1"/>
    </source>
</evidence>
<dbReference type="EMBL" id="PEYO01000022">
    <property type="protein sequence ID" value="PIU03173.1"/>
    <property type="molecule type" value="Genomic_DNA"/>
</dbReference>
<dbReference type="Proteomes" id="UP000228996">
    <property type="component" value="Unassembled WGS sequence"/>
</dbReference>
<keyword evidence="1" id="KW-0472">Membrane</keyword>
<keyword evidence="1" id="KW-1133">Transmembrane helix</keyword>
<accession>A0A2M6XC24</accession>
<organism evidence="2 3">
    <name type="scientific">Candidatus Shapirobacteria bacterium CG08_land_8_20_14_0_20_39_18</name>
    <dbReference type="NCBI Taxonomy" id="1974883"/>
    <lineage>
        <taxon>Bacteria</taxon>
        <taxon>Candidatus Shapironibacteriota</taxon>
    </lineage>
</organism>
<evidence type="ECO:0000313" key="3">
    <source>
        <dbReference type="Proteomes" id="UP000228996"/>
    </source>
</evidence>
<name>A0A2M6XC24_9BACT</name>
<comment type="caution">
    <text evidence="2">The sequence shown here is derived from an EMBL/GenBank/DDBJ whole genome shotgun (WGS) entry which is preliminary data.</text>
</comment>
<proteinExistence type="predicted"/>
<sequence length="186" mass="21617">MGKKIIKPLLVGILILWVFYLVLPAPVELPPLPQSLKSTEPGDTVQILGISAYYTNLSRQEVINFYQSHYSRSSLFNLPLITYRLNHPPEYFRELIRATQQVTYFEEIIHPLRESLFVSGFEWGNDPFTSPEKRVKNKLIINGREYKTKVTLIERNSNPIIRLIVTGGIVCLSWWLIKEAKDMLRK</sequence>